<proteinExistence type="predicted"/>
<feature type="domain" description="Hydantoinase B/oxoprolinase" evidence="1">
    <location>
        <begin position="14"/>
        <end position="529"/>
    </location>
</feature>
<reference evidence="2 3" key="1">
    <citation type="submission" date="2023-07" db="EMBL/GenBank/DDBJ databases">
        <title>Genomic Encyclopedia of Type Strains, Phase IV (KMG-IV): sequencing the most valuable type-strain genomes for metagenomic binning, comparative biology and taxonomic classification.</title>
        <authorList>
            <person name="Goeker M."/>
        </authorList>
    </citation>
    <scope>NUCLEOTIDE SEQUENCE [LARGE SCALE GENOMIC DNA]</scope>
    <source>
        <strain evidence="2 3">B1-1</strain>
    </source>
</reference>
<sequence>MTASVTAQGAAKVDPITLDIIENALKNARSEMDGVVVRISLSPVIREQHDEFPMICDARGRMVVGQFGSYIPAIVEQFEGDLNEGDVFVWNDPYACKGSISHNNDWCVMMPIFHQGILVGFSSIFGHMVDVGGKVPGSMPFDARTIWEEGLRIPPVRIYEKGVLNKGVLDIMLNNTRTPDMNRADLMALIAGCRTAATRVRELCDRFGRDTYVAACDMLLDRTREAMKVLIDKYISVEPVTFTDYVDDDGLGNGPFKMTLSIYRKGDIAVFDWTGTDDQAEGPINFHIHEGLCKLFFGVYMIMAFDPSVLFNEGFYDLFEIVLPEGSLLNPRFPAALSNRLNTHTRFFDCQAGALGQRAPHLSMAAGYGTSPHFIFTGHDKDGKYFQLMELLFGGVPGRPRGDGLDGHAWWPLFSATPIEYIENYYPVLVEGYRPIRDSGGPGLHRGGAGIEKVYRVLEPGKVSIHDDREVVPPWGINGGQFGGTSSKWMVKAAGGEPQRIPSKIDNLAVEAGDKILFRTAGAGGWGDPFERPAEQVARDVRYDLVSREQAKDGYGVVLTAENEVDVAATETLRAAMRAERGEPAPFNFGFDPSMKEAAE</sequence>
<keyword evidence="3" id="KW-1185">Reference proteome</keyword>
<dbReference type="EC" id="3.5.2.14" evidence="2"/>
<evidence type="ECO:0000313" key="3">
    <source>
        <dbReference type="Proteomes" id="UP001223743"/>
    </source>
</evidence>
<accession>A0ABU0M9T5</accession>
<dbReference type="GO" id="GO:0047423">
    <property type="term" value="F:N-methylhydantoinase (ATP-hydrolyzing) activity"/>
    <property type="evidence" value="ECO:0007669"/>
    <property type="project" value="UniProtKB-EC"/>
</dbReference>
<keyword evidence="2" id="KW-0378">Hydrolase</keyword>
<name>A0ABU0M9T5_9HYPH</name>
<evidence type="ECO:0000313" key="2">
    <source>
        <dbReference type="EMBL" id="MDQ0517735.1"/>
    </source>
</evidence>
<comment type="caution">
    <text evidence="2">The sequence shown here is derived from an EMBL/GenBank/DDBJ whole genome shotgun (WGS) entry which is preliminary data.</text>
</comment>
<dbReference type="RefSeq" id="WP_266282827.1">
    <property type="nucleotide sequence ID" value="NZ_JAPKNF010000002.1"/>
</dbReference>
<dbReference type="Proteomes" id="UP001223743">
    <property type="component" value="Unassembled WGS sequence"/>
</dbReference>
<organism evidence="2 3">
    <name type="scientific">Kaistia geumhonensis</name>
    <dbReference type="NCBI Taxonomy" id="410839"/>
    <lineage>
        <taxon>Bacteria</taxon>
        <taxon>Pseudomonadati</taxon>
        <taxon>Pseudomonadota</taxon>
        <taxon>Alphaproteobacteria</taxon>
        <taxon>Hyphomicrobiales</taxon>
        <taxon>Kaistiaceae</taxon>
        <taxon>Kaistia</taxon>
    </lineage>
</organism>
<evidence type="ECO:0000259" key="1">
    <source>
        <dbReference type="Pfam" id="PF02538"/>
    </source>
</evidence>
<dbReference type="EMBL" id="JAUSWJ010000001">
    <property type="protein sequence ID" value="MDQ0517735.1"/>
    <property type="molecule type" value="Genomic_DNA"/>
</dbReference>
<dbReference type="Pfam" id="PF02538">
    <property type="entry name" value="Hydantoinase_B"/>
    <property type="match status" value="1"/>
</dbReference>
<dbReference type="PANTHER" id="PTHR11365">
    <property type="entry name" value="5-OXOPROLINASE RELATED"/>
    <property type="match status" value="1"/>
</dbReference>
<gene>
    <name evidence="2" type="ORF">QO015_003348</name>
</gene>
<protein>
    <submittedName>
        <fullName evidence="2">N-methylhydantoinase B</fullName>
        <ecNumber evidence="2">3.5.2.14</ecNumber>
    </submittedName>
</protein>
<dbReference type="InterPro" id="IPR003692">
    <property type="entry name" value="Hydantoinase_B"/>
</dbReference>
<dbReference type="InterPro" id="IPR045079">
    <property type="entry name" value="Oxoprolinase-like"/>
</dbReference>
<dbReference type="PANTHER" id="PTHR11365:SF23">
    <property type="entry name" value="HYPOTHETICAL 5-OXOPROLINASE (EUROFUNG)-RELATED"/>
    <property type="match status" value="1"/>
</dbReference>